<feature type="compositionally biased region" description="Polar residues" evidence="1">
    <location>
        <begin position="258"/>
        <end position="279"/>
    </location>
</feature>
<feature type="compositionally biased region" description="Basic and acidic residues" evidence="1">
    <location>
        <begin position="176"/>
        <end position="186"/>
    </location>
</feature>
<protein>
    <submittedName>
        <fullName evidence="3">Uncharacterized protein LOC100906265</fullName>
    </submittedName>
</protein>
<accession>A0AAJ6QSZ5</accession>
<evidence type="ECO:0000313" key="2">
    <source>
        <dbReference type="Proteomes" id="UP000694867"/>
    </source>
</evidence>
<proteinExistence type="predicted"/>
<name>A0AAJ6QSZ5_9ACAR</name>
<keyword evidence="2" id="KW-1185">Reference proteome</keyword>
<feature type="compositionally biased region" description="Low complexity" evidence="1">
    <location>
        <begin position="280"/>
        <end position="291"/>
    </location>
</feature>
<feature type="region of interest" description="Disordered" evidence="1">
    <location>
        <begin position="431"/>
        <end position="459"/>
    </location>
</feature>
<dbReference type="AlphaFoldDB" id="A0AAJ6QSZ5"/>
<evidence type="ECO:0000256" key="1">
    <source>
        <dbReference type="SAM" id="MobiDB-lite"/>
    </source>
</evidence>
<reference evidence="3" key="1">
    <citation type="submission" date="2025-08" db="UniProtKB">
        <authorList>
            <consortium name="RefSeq"/>
        </authorList>
    </citation>
    <scope>IDENTIFICATION</scope>
</reference>
<dbReference type="KEGG" id="goe:100906265"/>
<gene>
    <name evidence="3" type="primary">LOC100906265</name>
</gene>
<feature type="compositionally biased region" description="Low complexity" evidence="1">
    <location>
        <begin position="437"/>
        <end position="454"/>
    </location>
</feature>
<feature type="region of interest" description="Disordered" evidence="1">
    <location>
        <begin position="255"/>
        <end position="291"/>
    </location>
</feature>
<evidence type="ECO:0000313" key="3">
    <source>
        <dbReference type="RefSeq" id="XP_003742880.2"/>
    </source>
</evidence>
<dbReference type="GeneID" id="100906265"/>
<organism evidence="2 3">
    <name type="scientific">Galendromus occidentalis</name>
    <name type="common">western predatory mite</name>
    <dbReference type="NCBI Taxonomy" id="34638"/>
    <lineage>
        <taxon>Eukaryota</taxon>
        <taxon>Metazoa</taxon>
        <taxon>Ecdysozoa</taxon>
        <taxon>Arthropoda</taxon>
        <taxon>Chelicerata</taxon>
        <taxon>Arachnida</taxon>
        <taxon>Acari</taxon>
        <taxon>Parasitiformes</taxon>
        <taxon>Mesostigmata</taxon>
        <taxon>Gamasina</taxon>
        <taxon>Phytoseioidea</taxon>
        <taxon>Phytoseiidae</taxon>
        <taxon>Typhlodrominae</taxon>
        <taxon>Galendromus</taxon>
    </lineage>
</organism>
<feature type="compositionally biased region" description="Low complexity" evidence="1">
    <location>
        <begin position="196"/>
        <end position="205"/>
    </location>
</feature>
<dbReference type="Proteomes" id="UP000694867">
    <property type="component" value="Unplaced"/>
</dbReference>
<dbReference type="RefSeq" id="XP_003742880.2">
    <property type="nucleotide sequence ID" value="XM_003742832.2"/>
</dbReference>
<sequence length="505" mass="56092">MEAEKQCRDGEPCKGVIKKLFPSKRYGFAVCECDKHTGEAHFNYSDLDILEAERACLVVGWRIEFHVIEQHKKTDHCDYRAIQVKPVDVMVVQCEVTEVWENEIALLTCRELTGKIIYVTRNKYNGKFEVEAVTRRDTCRAAVTWEQMKQKKTFALHCSQDTVSPTTGSPFRHKFKTPEKRSRRNDTPSFSDTLHTTGATTASSGFGDELFGEQSGAENCLASVDEQQPRTFGAPALRVLRTSTPKIERAAQAFEGSRFSTSARASPQSAQAHNISRANSTGSICGSGSSSQPFSTKFHNSNCLLSTEGQGCNNGCHHGTDAGSGNSLLRPGEFSMREGRSIGLRRNLNREFDRCRDDASEVRRTHVSPSKNQVFMDSSAMMSMLSLGEQNNVGIVPGTTPPKDQGGYFQESVFGLYDPNRTNGEMEMYRNSTANQSASRPSWESSRESFFPSSFDQSQGNTEACRARCQENESGKFFRSPSNLAFFGEPSLAPATDFVDMNISR</sequence>
<feature type="region of interest" description="Disordered" evidence="1">
    <location>
        <begin position="161"/>
        <end position="208"/>
    </location>
</feature>